<dbReference type="PANTHER" id="PTHR43877:SF2">
    <property type="entry name" value="AMINOALKYLPHOSPHONATE N-ACETYLTRANSFERASE-RELATED"/>
    <property type="match status" value="1"/>
</dbReference>
<dbReference type="InterPro" id="IPR050832">
    <property type="entry name" value="Bact_Acetyltransf"/>
</dbReference>
<protein>
    <submittedName>
        <fullName evidence="4">GNAT family N-acetyltransferase</fullName>
        <ecNumber evidence="4">2.3.1.-</ecNumber>
    </submittedName>
</protein>
<dbReference type="EC" id="2.3.1.-" evidence="4"/>
<dbReference type="InterPro" id="IPR000182">
    <property type="entry name" value="GNAT_dom"/>
</dbReference>
<evidence type="ECO:0000313" key="4">
    <source>
        <dbReference type="EMBL" id="MBP1474912.1"/>
    </source>
</evidence>
<evidence type="ECO:0000259" key="3">
    <source>
        <dbReference type="PROSITE" id="PS51186"/>
    </source>
</evidence>
<proteinExistence type="predicted"/>
<dbReference type="PROSITE" id="PS51186">
    <property type="entry name" value="GNAT"/>
    <property type="match status" value="1"/>
</dbReference>
<name>A0ABS4DPC2_9GAMM</name>
<gene>
    <name evidence="4" type="ORF">J7I44_11430</name>
</gene>
<dbReference type="EMBL" id="JAGJRS010000021">
    <property type="protein sequence ID" value="MBP1474912.1"/>
    <property type="molecule type" value="Genomic_DNA"/>
</dbReference>
<keyword evidence="5" id="KW-1185">Reference proteome</keyword>
<organism evidence="4 5">
    <name type="scientific">Frateuria flava</name>
    <dbReference type="NCBI Taxonomy" id="2821489"/>
    <lineage>
        <taxon>Bacteria</taxon>
        <taxon>Pseudomonadati</taxon>
        <taxon>Pseudomonadota</taxon>
        <taxon>Gammaproteobacteria</taxon>
        <taxon>Lysobacterales</taxon>
        <taxon>Rhodanobacteraceae</taxon>
        <taxon>Frateuria</taxon>
    </lineage>
</organism>
<keyword evidence="2 4" id="KW-0012">Acyltransferase</keyword>
<evidence type="ECO:0000256" key="1">
    <source>
        <dbReference type="ARBA" id="ARBA00022679"/>
    </source>
</evidence>
<evidence type="ECO:0000313" key="5">
    <source>
        <dbReference type="Proteomes" id="UP000823790"/>
    </source>
</evidence>
<dbReference type="PANTHER" id="PTHR43877">
    <property type="entry name" value="AMINOALKYLPHOSPHONATE N-ACETYLTRANSFERASE-RELATED-RELATED"/>
    <property type="match status" value="1"/>
</dbReference>
<dbReference type="GO" id="GO:0016746">
    <property type="term" value="F:acyltransferase activity"/>
    <property type="evidence" value="ECO:0007669"/>
    <property type="project" value="UniProtKB-KW"/>
</dbReference>
<dbReference type="InterPro" id="IPR016181">
    <property type="entry name" value="Acyl_CoA_acyltransferase"/>
</dbReference>
<reference evidence="4 5" key="1">
    <citation type="submission" date="2021-04" db="EMBL/GenBank/DDBJ databases">
        <authorList>
            <person name="Huq M.A."/>
        </authorList>
    </citation>
    <scope>NUCLEOTIDE SEQUENCE [LARGE SCALE GENOMIC DNA]</scope>
    <source>
        <strain evidence="4 5">MAH-13</strain>
    </source>
</reference>
<accession>A0ABS4DPC2</accession>
<keyword evidence="1 4" id="KW-0808">Transferase</keyword>
<dbReference type="Gene3D" id="3.40.630.30">
    <property type="match status" value="1"/>
</dbReference>
<dbReference type="CDD" id="cd04301">
    <property type="entry name" value="NAT_SF"/>
    <property type="match status" value="1"/>
</dbReference>
<comment type="caution">
    <text evidence="4">The sequence shown here is derived from an EMBL/GenBank/DDBJ whole genome shotgun (WGS) entry which is preliminary data.</text>
</comment>
<dbReference type="Pfam" id="PF00583">
    <property type="entry name" value="Acetyltransf_1"/>
    <property type="match status" value="1"/>
</dbReference>
<evidence type="ECO:0000256" key="2">
    <source>
        <dbReference type="ARBA" id="ARBA00023315"/>
    </source>
</evidence>
<dbReference type="SUPFAM" id="SSF55729">
    <property type="entry name" value="Acyl-CoA N-acyltransferases (Nat)"/>
    <property type="match status" value="1"/>
</dbReference>
<dbReference type="Proteomes" id="UP000823790">
    <property type="component" value="Unassembled WGS sequence"/>
</dbReference>
<sequence>MTHAPAHAPTIPVRRAAPADLDALVALERCAFSGDRMSRAQYRRHLASPRAAVLVADTPDEGLLGSALVFFRAGSTLARLYSIATAPAARGRGLGGTLLAAAEDAARARGCRGMRLEVRMDNTAAMALYERAGYRRIGRYAGYYEDGADAWRYEKGLAAC</sequence>
<dbReference type="RefSeq" id="WP_209620638.1">
    <property type="nucleotide sequence ID" value="NZ_JAGJRS010000021.1"/>
</dbReference>
<feature type="domain" description="N-acetyltransferase" evidence="3">
    <location>
        <begin position="11"/>
        <end position="158"/>
    </location>
</feature>